<dbReference type="RefSeq" id="WP_154608513.1">
    <property type="nucleotide sequence ID" value="NZ_CP072115.1"/>
</dbReference>
<feature type="compositionally biased region" description="Polar residues" evidence="1">
    <location>
        <begin position="34"/>
        <end position="51"/>
    </location>
</feature>
<feature type="chain" id="PRO_5026073296" description="DUF4352 domain-containing protein" evidence="2">
    <location>
        <begin position="26"/>
        <end position="174"/>
    </location>
</feature>
<evidence type="ECO:0000256" key="2">
    <source>
        <dbReference type="SAM" id="SignalP"/>
    </source>
</evidence>
<accession>A0A6I4RGE4</accession>
<reference evidence="4 6" key="1">
    <citation type="submission" date="2019-10" db="EMBL/GenBank/DDBJ databases">
        <title>Streptococcis sp, isolated from the respiratory tract of Marmot.</title>
        <authorList>
            <person name="Zhang G."/>
        </authorList>
    </citation>
    <scope>NUCLEOTIDE SEQUENCE [LARGE SCALE GENOMIC DNA]</scope>
    <source>
        <strain evidence="4">Zg-70</strain>
        <strain evidence="6">zg-70</strain>
    </source>
</reference>
<protein>
    <recommendedName>
        <fullName evidence="7">DUF4352 domain-containing protein</fullName>
    </recommendedName>
</protein>
<evidence type="ECO:0000256" key="1">
    <source>
        <dbReference type="SAM" id="MobiDB-lite"/>
    </source>
</evidence>
<comment type="caution">
    <text evidence="4">The sequence shown here is derived from an EMBL/GenBank/DDBJ whole genome shotgun (WGS) entry which is preliminary data.</text>
</comment>
<name>A0A6I4RGE4_9STRE</name>
<evidence type="ECO:0000313" key="6">
    <source>
        <dbReference type="Proteomes" id="UP000435423"/>
    </source>
</evidence>
<gene>
    <name evidence="3" type="ORF">GGG87_05570</name>
    <name evidence="4" type="ORF">GGH11_05605</name>
</gene>
<sequence>MKRSKLLLVGLSVGLLFNLVACSSAKDSQKEMQSEQNTAQETSTSSPTQQKYSIGDKITFEGKVEYTVTGAEWSEERNQFDNSNPEKVLKMTYNVTNLSDKDLLIGSDIDLYVNGKKMESYPNAHTIETISAGRSYEGAIENFGVNGSGEMEFEIKPFADFSGTKPAIVAFNLD</sequence>
<proteinExistence type="predicted"/>
<feature type="region of interest" description="Disordered" evidence="1">
    <location>
        <begin position="30"/>
        <end position="51"/>
    </location>
</feature>
<evidence type="ECO:0000313" key="5">
    <source>
        <dbReference type="Proteomes" id="UP000435060"/>
    </source>
</evidence>
<keyword evidence="2" id="KW-0732">Signal</keyword>
<dbReference type="EMBL" id="WLCG01000007">
    <property type="protein sequence ID" value="MTB64457.1"/>
    <property type="molecule type" value="Genomic_DNA"/>
</dbReference>
<dbReference type="Proteomes" id="UP000435060">
    <property type="component" value="Unassembled WGS sequence"/>
</dbReference>
<dbReference type="AlphaFoldDB" id="A0A6I4RGE4"/>
<organism evidence="4 6">
    <name type="scientific">Streptococcus zhangguiae</name>
    <dbReference type="NCBI Taxonomy" id="2664091"/>
    <lineage>
        <taxon>Bacteria</taxon>
        <taxon>Bacillati</taxon>
        <taxon>Bacillota</taxon>
        <taxon>Bacilli</taxon>
        <taxon>Lactobacillales</taxon>
        <taxon>Streptococcaceae</taxon>
        <taxon>Streptococcus</taxon>
    </lineage>
</organism>
<dbReference type="EMBL" id="WUBJ01000006">
    <property type="protein sequence ID" value="MWV56444.1"/>
    <property type="molecule type" value="Genomic_DNA"/>
</dbReference>
<evidence type="ECO:0008006" key="7">
    <source>
        <dbReference type="Google" id="ProtNLM"/>
    </source>
</evidence>
<evidence type="ECO:0000313" key="4">
    <source>
        <dbReference type="EMBL" id="MWV56444.1"/>
    </source>
</evidence>
<feature type="signal peptide" evidence="2">
    <location>
        <begin position="1"/>
        <end position="25"/>
    </location>
</feature>
<dbReference type="Proteomes" id="UP000435423">
    <property type="component" value="Unassembled WGS sequence"/>
</dbReference>
<reference evidence="3 5" key="2">
    <citation type="submission" date="2019-11" db="EMBL/GenBank/DDBJ databases">
        <title>Streptococcis sp. isolated from the respiratory tract of Marmot.</title>
        <authorList>
            <person name="Zhang G."/>
        </authorList>
    </citation>
    <scope>NUCLEOTIDE SEQUENCE [LARGE SCALE GENOMIC DNA]</scope>
    <source>
        <strain evidence="3">Zg-86</strain>
        <strain evidence="5">zg-86</strain>
    </source>
</reference>
<evidence type="ECO:0000313" key="3">
    <source>
        <dbReference type="EMBL" id="MTB64457.1"/>
    </source>
</evidence>
<keyword evidence="5" id="KW-1185">Reference proteome</keyword>